<dbReference type="GO" id="GO:0046872">
    <property type="term" value="F:metal ion binding"/>
    <property type="evidence" value="ECO:0007669"/>
    <property type="project" value="UniProtKB-KW"/>
</dbReference>
<dbReference type="GO" id="GO:0005975">
    <property type="term" value="P:carbohydrate metabolic process"/>
    <property type="evidence" value="ECO:0007669"/>
    <property type="project" value="InterPro"/>
</dbReference>
<dbReference type="GO" id="GO:0031179">
    <property type="term" value="P:peptide modification"/>
    <property type="evidence" value="ECO:0007669"/>
    <property type="project" value="InterPro"/>
</dbReference>
<name>A0A9P0G021_CHRIL</name>
<comment type="similarity">
    <text evidence="1">Belongs to the LanC-like protein family.</text>
</comment>
<dbReference type="PANTHER" id="PTHR12736">
    <property type="entry name" value="LANC-LIKE PROTEIN"/>
    <property type="match status" value="1"/>
</dbReference>
<dbReference type="SMART" id="SM01260">
    <property type="entry name" value="LANC_like"/>
    <property type="match status" value="1"/>
</dbReference>
<dbReference type="OrthoDB" id="10257263at2759"/>
<proteinExistence type="inferred from homology"/>
<accession>A0A9P0G021</accession>
<feature type="binding site" evidence="2">
    <location>
        <position position="284"/>
    </location>
    <ligand>
        <name>Zn(2+)</name>
        <dbReference type="ChEBI" id="CHEBI:29105"/>
    </ligand>
</feature>
<feature type="binding site" evidence="2">
    <location>
        <position position="331"/>
    </location>
    <ligand>
        <name>Zn(2+)</name>
        <dbReference type="ChEBI" id="CHEBI:29105"/>
    </ligand>
</feature>
<keyword evidence="4" id="KW-1185">Reference proteome</keyword>
<dbReference type="PANTHER" id="PTHR12736:SF21">
    <property type="entry name" value="LANC-LIKE PROTEIN 2"/>
    <property type="match status" value="1"/>
</dbReference>
<gene>
    <name evidence="3" type="ORF">CINC_LOCUS11062</name>
</gene>
<dbReference type="GO" id="GO:0005886">
    <property type="term" value="C:plasma membrane"/>
    <property type="evidence" value="ECO:0007669"/>
    <property type="project" value="TreeGrafter"/>
</dbReference>
<dbReference type="InterPro" id="IPR012341">
    <property type="entry name" value="6hp_glycosidase-like_sf"/>
</dbReference>
<protein>
    <submittedName>
        <fullName evidence="3">Uncharacterized protein</fullName>
    </submittedName>
</protein>
<dbReference type="PRINTS" id="PR01951">
    <property type="entry name" value="LANCEUKARYTE"/>
</dbReference>
<dbReference type="Pfam" id="PF05147">
    <property type="entry name" value="LANC_like"/>
    <property type="match status" value="1"/>
</dbReference>
<dbReference type="Gene3D" id="1.50.10.10">
    <property type="match status" value="1"/>
</dbReference>
<feature type="binding site" evidence="2">
    <location>
        <position position="330"/>
    </location>
    <ligand>
        <name>Zn(2+)</name>
        <dbReference type="ChEBI" id="CHEBI:29105"/>
    </ligand>
</feature>
<keyword evidence="2" id="KW-0862">Zinc</keyword>
<dbReference type="Proteomes" id="UP001154114">
    <property type="component" value="Chromosome 5"/>
</dbReference>
<evidence type="ECO:0000313" key="3">
    <source>
        <dbReference type="EMBL" id="CAH0604667.1"/>
    </source>
</evidence>
<dbReference type="SUPFAM" id="SSF158745">
    <property type="entry name" value="LanC-like"/>
    <property type="match status" value="1"/>
</dbReference>
<keyword evidence="2" id="KW-0479">Metal-binding</keyword>
<evidence type="ECO:0000313" key="4">
    <source>
        <dbReference type="Proteomes" id="UP001154114"/>
    </source>
</evidence>
<sequence>MTPKGSFENQYDDYSVEVAANIINDSKNGISEKFQTKLKNFKTMKLQLLKTKMESDIFYDGTVYTGSAGLALYYYMCSLNNDASSHESLKLATEYLDIENLKGRRISFLCGDAGPLAIATVVSYKMGTKRNDKILPDYKTLAQRLMSLISLLNESPDEILYGKAGYLYALLFVNKHINGKEIIPVNHIEKVINSILKSGKQYSAQMKSDSPLLWHWHDKIYYGAAHGMAGILYMLLQARLHMNIIEIQSFIKPAIDWLLRQRYRSGNFPSSMGSTSGDKLIQWCHGAPGFVPLCLLAAQIFEDEKYLKMAIQCGDLIWQRGLCTKGYSLCHGVSGNAYAFIQLYQATKVILSINLISQQL</sequence>
<reference evidence="3" key="1">
    <citation type="submission" date="2021-12" db="EMBL/GenBank/DDBJ databases">
        <authorList>
            <person name="King R."/>
        </authorList>
    </citation>
    <scope>NUCLEOTIDE SEQUENCE</scope>
</reference>
<evidence type="ECO:0000256" key="1">
    <source>
        <dbReference type="ARBA" id="ARBA00007179"/>
    </source>
</evidence>
<organism evidence="3 4">
    <name type="scientific">Chrysodeixis includens</name>
    <name type="common">Soybean looper</name>
    <name type="synonym">Pseudoplusia includens</name>
    <dbReference type="NCBI Taxonomy" id="689277"/>
    <lineage>
        <taxon>Eukaryota</taxon>
        <taxon>Metazoa</taxon>
        <taxon>Ecdysozoa</taxon>
        <taxon>Arthropoda</taxon>
        <taxon>Hexapoda</taxon>
        <taxon>Insecta</taxon>
        <taxon>Pterygota</taxon>
        <taxon>Neoptera</taxon>
        <taxon>Endopterygota</taxon>
        <taxon>Lepidoptera</taxon>
        <taxon>Glossata</taxon>
        <taxon>Ditrysia</taxon>
        <taxon>Noctuoidea</taxon>
        <taxon>Noctuidae</taxon>
        <taxon>Plusiinae</taxon>
        <taxon>Chrysodeixis</taxon>
    </lineage>
</organism>
<evidence type="ECO:0000256" key="2">
    <source>
        <dbReference type="PIRSR" id="PIRSR607822-1"/>
    </source>
</evidence>
<dbReference type="CDD" id="cd04794">
    <property type="entry name" value="euk_LANCL"/>
    <property type="match status" value="1"/>
</dbReference>
<dbReference type="AlphaFoldDB" id="A0A9P0G021"/>
<dbReference type="PRINTS" id="PR01950">
    <property type="entry name" value="LANCSUPER"/>
</dbReference>
<dbReference type="InterPro" id="IPR020464">
    <property type="entry name" value="LanC-like_prot_euk"/>
</dbReference>
<dbReference type="InterPro" id="IPR007822">
    <property type="entry name" value="LANC-like"/>
</dbReference>
<dbReference type="EMBL" id="LR824008">
    <property type="protein sequence ID" value="CAH0604667.1"/>
    <property type="molecule type" value="Genomic_DNA"/>
</dbReference>